<dbReference type="RefSeq" id="WP_046311258.1">
    <property type="nucleotide sequence ID" value="NZ_CBCSCY010000003.1"/>
</dbReference>
<dbReference type="Proteomes" id="UP000033109">
    <property type="component" value="Chromosome"/>
</dbReference>
<name>A0A0E3ZEM0_9BACT</name>
<evidence type="ECO:0000313" key="1">
    <source>
        <dbReference type="EMBL" id="AKD03843.1"/>
    </source>
</evidence>
<sequence>MYQADIQATTTYLKELLERSTTSQGLEWLTQKMELVSSEKAKPKDFYLSFSAAPRFIGKENLHLTQQELQMADMIRSGFNPSHWSAAQAARTLLLLSLPHQDGESFFSQIETLFNTADMRELVALYAALPLLPHPELFRKRAAEGFRTNMGDVFEAVALDNPYPADYMEMDAWNNMVLKTLFVGKPLFRIYGIEKRRNAKLARILSDYAHERWAAGRTVSPELWRPVAPFIDEAILNDIKKLFTQPNELEQQAAALACAESNNPSAKELLNSHPQLKELVEEGEIAWNKIGEKNLELQ</sequence>
<evidence type="ECO:0000313" key="2">
    <source>
        <dbReference type="Proteomes" id="UP000033109"/>
    </source>
</evidence>
<protein>
    <recommendedName>
        <fullName evidence="3">EboA domain-containing protein</fullName>
    </recommendedName>
</protein>
<accession>A0A0E3ZEM0</accession>
<dbReference type="NCBIfam" id="NF035938">
    <property type="entry name" value="EboA_domain"/>
    <property type="match status" value="1"/>
</dbReference>
<dbReference type="KEGG" id="pko:PKOR_12875"/>
<dbReference type="AlphaFoldDB" id="A0A0E3ZEM0"/>
<dbReference type="STRING" id="400092.PKOR_12875"/>
<dbReference type="PATRIC" id="fig|400092.3.peg.2810"/>
<reference evidence="1 2" key="1">
    <citation type="journal article" date="2015" name="Sci. Rep.">
        <title>Unraveling adaptation of Pontibacter korlensis to radiation and infertility in desert through complete genome and comparative transcriptomic analysis.</title>
        <authorList>
            <person name="Dai J."/>
            <person name="Dai W."/>
            <person name="Qiu C."/>
            <person name="Yang Z."/>
            <person name="Zhang Y."/>
            <person name="Zhou M."/>
            <person name="Zhang L."/>
            <person name="Fang C."/>
            <person name="Gao Q."/>
            <person name="Yang Q."/>
            <person name="Li X."/>
            <person name="Wang Z."/>
            <person name="Wang Z."/>
            <person name="Jia Z."/>
            <person name="Chen X."/>
        </authorList>
    </citation>
    <scope>NUCLEOTIDE SEQUENCE [LARGE SCALE GENOMIC DNA]</scope>
    <source>
        <strain evidence="1 2">X14-1T</strain>
    </source>
</reference>
<keyword evidence="2" id="KW-1185">Reference proteome</keyword>
<dbReference type="InterPro" id="IPR047715">
    <property type="entry name" value="EboA_dom"/>
</dbReference>
<dbReference type="HOGENOM" id="CLU_084460_0_0_10"/>
<dbReference type="OrthoDB" id="325673at2"/>
<organism evidence="1 2">
    <name type="scientific">Pontibacter korlensis</name>
    <dbReference type="NCBI Taxonomy" id="400092"/>
    <lineage>
        <taxon>Bacteria</taxon>
        <taxon>Pseudomonadati</taxon>
        <taxon>Bacteroidota</taxon>
        <taxon>Cytophagia</taxon>
        <taxon>Cytophagales</taxon>
        <taxon>Hymenobacteraceae</taxon>
        <taxon>Pontibacter</taxon>
    </lineage>
</organism>
<dbReference type="EMBL" id="CP009621">
    <property type="protein sequence ID" value="AKD03843.1"/>
    <property type="molecule type" value="Genomic_DNA"/>
</dbReference>
<proteinExistence type="predicted"/>
<evidence type="ECO:0008006" key="3">
    <source>
        <dbReference type="Google" id="ProtNLM"/>
    </source>
</evidence>
<gene>
    <name evidence="1" type="ORF">PKOR_12875</name>
</gene>